<keyword evidence="9" id="KW-1185">Reference proteome</keyword>
<gene>
    <name evidence="8" type="ORF">SAMN03159343_3280</name>
</gene>
<dbReference type="InterPro" id="IPR035919">
    <property type="entry name" value="EAL_sf"/>
</dbReference>
<feature type="domain" description="EAL" evidence="5">
    <location>
        <begin position="648"/>
        <end position="903"/>
    </location>
</feature>
<dbReference type="Pfam" id="PF00563">
    <property type="entry name" value="EAL"/>
    <property type="match status" value="1"/>
</dbReference>
<keyword evidence="4" id="KW-0472">Membrane</keyword>
<dbReference type="Proteomes" id="UP000198981">
    <property type="component" value="Unassembled WGS sequence"/>
</dbReference>
<dbReference type="GO" id="GO:0016020">
    <property type="term" value="C:membrane"/>
    <property type="evidence" value="ECO:0007669"/>
    <property type="project" value="InterPro"/>
</dbReference>
<dbReference type="AlphaFoldDB" id="A0A1G4YPQ7"/>
<dbReference type="Pfam" id="PF00990">
    <property type="entry name" value="GGDEF"/>
    <property type="match status" value="1"/>
</dbReference>
<dbReference type="InterPro" id="IPR052155">
    <property type="entry name" value="Biofilm_reg_signaling"/>
</dbReference>
<proteinExistence type="predicted"/>
<dbReference type="PROSITE" id="PS50883">
    <property type="entry name" value="EAL"/>
    <property type="match status" value="1"/>
</dbReference>
<evidence type="ECO:0000259" key="7">
    <source>
        <dbReference type="PROSITE" id="PS50887"/>
    </source>
</evidence>
<name>A0A1G4YPQ7_9ACTN</name>
<dbReference type="Gene3D" id="3.20.20.450">
    <property type="entry name" value="EAL domain"/>
    <property type="match status" value="1"/>
</dbReference>
<dbReference type="InterPro" id="IPR029787">
    <property type="entry name" value="Nucleotide_cyclase"/>
</dbReference>
<feature type="region of interest" description="Disordered" evidence="3">
    <location>
        <begin position="1"/>
        <end position="21"/>
    </location>
</feature>
<protein>
    <submittedName>
        <fullName evidence="8">Diguanylate cyclase (GGDEF) domain-containing protein</fullName>
    </submittedName>
</protein>
<dbReference type="InterPro" id="IPR043128">
    <property type="entry name" value="Rev_trsase/Diguanyl_cyclase"/>
</dbReference>
<dbReference type="InterPro" id="IPR003660">
    <property type="entry name" value="HAMP_dom"/>
</dbReference>
<evidence type="ECO:0000259" key="5">
    <source>
        <dbReference type="PROSITE" id="PS50883"/>
    </source>
</evidence>
<dbReference type="SUPFAM" id="SSF55073">
    <property type="entry name" value="Nucleotide cyclase"/>
    <property type="match status" value="1"/>
</dbReference>
<dbReference type="CDD" id="cd01948">
    <property type="entry name" value="EAL"/>
    <property type="match status" value="1"/>
</dbReference>
<feature type="domain" description="GGDEF" evidence="7">
    <location>
        <begin position="502"/>
        <end position="639"/>
    </location>
</feature>
<reference evidence="9" key="1">
    <citation type="submission" date="2016-10" db="EMBL/GenBank/DDBJ databases">
        <authorList>
            <person name="Varghese N."/>
            <person name="Submissions S."/>
        </authorList>
    </citation>
    <scope>NUCLEOTIDE SEQUENCE [LARGE SCALE GENOMIC DNA]</scope>
    <source>
        <strain evidence="9">DSM 45722</strain>
    </source>
</reference>
<dbReference type="SMART" id="SM00267">
    <property type="entry name" value="GGDEF"/>
    <property type="match status" value="1"/>
</dbReference>
<accession>A0A1G4YPQ7</accession>
<dbReference type="SMART" id="SM00052">
    <property type="entry name" value="EAL"/>
    <property type="match status" value="1"/>
</dbReference>
<dbReference type="NCBIfam" id="TIGR00254">
    <property type="entry name" value="GGDEF"/>
    <property type="match status" value="1"/>
</dbReference>
<dbReference type="Gene3D" id="3.30.70.270">
    <property type="match status" value="1"/>
</dbReference>
<evidence type="ECO:0000256" key="2">
    <source>
        <dbReference type="ARBA" id="ARBA00022989"/>
    </source>
</evidence>
<keyword evidence="1 4" id="KW-0812">Transmembrane</keyword>
<keyword evidence="2 4" id="KW-1133">Transmembrane helix</keyword>
<dbReference type="GO" id="GO:0007165">
    <property type="term" value="P:signal transduction"/>
    <property type="evidence" value="ECO:0007669"/>
    <property type="project" value="InterPro"/>
</dbReference>
<dbReference type="SUPFAM" id="SSF141868">
    <property type="entry name" value="EAL domain-like"/>
    <property type="match status" value="1"/>
</dbReference>
<evidence type="ECO:0000256" key="4">
    <source>
        <dbReference type="SAM" id="Phobius"/>
    </source>
</evidence>
<dbReference type="PANTHER" id="PTHR44757:SF2">
    <property type="entry name" value="BIOFILM ARCHITECTURE MAINTENANCE PROTEIN MBAA"/>
    <property type="match status" value="1"/>
</dbReference>
<evidence type="ECO:0000256" key="1">
    <source>
        <dbReference type="ARBA" id="ARBA00022692"/>
    </source>
</evidence>
<organism evidence="8 9">
    <name type="scientific">Klenkia marina</name>
    <dbReference type="NCBI Taxonomy" id="1960309"/>
    <lineage>
        <taxon>Bacteria</taxon>
        <taxon>Bacillati</taxon>
        <taxon>Actinomycetota</taxon>
        <taxon>Actinomycetes</taxon>
        <taxon>Geodermatophilales</taxon>
        <taxon>Geodermatophilaceae</taxon>
        <taxon>Klenkia</taxon>
    </lineage>
</organism>
<sequence>MPPLKPGWAPDENLGVRPLHRQPDRTRRGIPLWALLVVLVLVPLSTVATFAVVLGSRAQAEASASASAAEQVRAFGQLARASAAVDQELLVVVVQAALNNPDAVGRLGITPAFAAVAADLVDQSRDRVRAETDLELQRSVELADPADTARTAQAAVRELRARVDGGGALDLPGLRQSWAAVAALLHAQQDTVVVAAASSAGSTATVAAIRDVRVVADLAARLNPDVVDYLGWLLDATGPDEPTRRWQWLRSHAAVMVAREAMASLADADLRTRALGLAGTPSAVQVDSLLTTATTQGPVVPTLTQLRSLVSAAGVVTEETTDVLGRAVEVAAASAAVDGAAADAERDRTVLVGLGAFVGTVLLLWLVGRQVTRSLRGLAEQADEIGRGRLVDVGAGGPREVRSVGLALGATVASLRRIQSQAGAVARGDLGAPVLAEPVPGPLGEVLHDSVERLVDAFRTRDRLQLALSHEAAHDPLTDLPNRAQALRLTTAALHRARRAGTATGLLFVDLDGFKGVNDRAGHAAGDAVLRTVASRMRRVARAGDTVCRLGGDEFVVLVEAVTDVAELVRLGERLVRTASRPVVVATTSGPRQVSVGASVGVALAQDGEVDGDELLARADAAVYRAKHAGRGRVEVFDDGLRAHIDERRDVEEGLRHGLAEGQLHVLYQPVLDVLTGALRGFGATPRWARPGLGELTPEAFVPVAEQSDLVCELDRWVLRTATAQLAAWRSEAGLALDEDGPTVSVDVSARFLGDPRVTDLVLEALVDAGLPARALVLEVGEAAVVEAPSLLGRLSDLRTLGVGIALDDFGIARTSIGALRHLPVDALKVAPSLLSADPADQRVVALVVAAAHASGLTVVAGGVEEAEVLDRLAADACDAAQGHHLSAPLAADGAGALFRAGTVRTVSPGTPTG</sequence>
<feature type="transmembrane region" description="Helical" evidence="4">
    <location>
        <begin position="30"/>
        <end position="54"/>
    </location>
</feature>
<evidence type="ECO:0000313" key="8">
    <source>
        <dbReference type="EMBL" id="SCX55450.1"/>
    </source>
</evidence>
<dbReference type="Pfam" id="PF00672">
    <property type="entry name" value="HAMP"/>
    <property type="match status" value="1"/>
</dbReference>
<dbReference type="InterPro" id="IPR000160">
    <property type="entry name" value="GGDEF_dom"/>
</dbReference>
<dbReference type="STRING" id="1960309.SAMN03159343_3280"/>
<dbReference type="PANTHER" id="PTHR44757">
    <property type="entry name" value="DIGUANYLATE CYCLASE DGCP"/>
    <property type="match status" value="1"/>
</dbReference>
<dbReference type="CDD" id="cd01949">
    <property type="entry name" value="GGDEF"/>
    <property type="match status" value="1"/>
</dbReference>
<dbReference type="InterPro" id="IPR001633">
    <property type="entry name" value="EAL_dom"/>
</dbReference>
<evidence type="ECO:0000259" key="6">
    <source>
        <dbReference type="PROSITE" id="PS50885"/>
    </source>
</evidence>
<evidence type="ECO:0000256" key="3">
    <source>
        <dbReference type="SAM" id="MobiDB-lite"/>
    </source>
</evidence>
<feature type="domain" description="HAMP" evidence="6">
    <location>
        <begin position="369"/>
        <end position="420"/>
    </location>
</feature>
<dbReference type="Gene3D" id="6.10.340.10">
    <property type="match status" value="1"/>
</dbReference>
<dbReference type="PROSITE" id="PS50887">
    <property type="entry name" value="GGDEF"/>
    <property type="match status" value="1"/>
</dbReference>
<evidence type="ECO:0000313" key="9">
    <source>
        <dbReference type="Proteomes" id="UP000198981"/>
    </source>
</evidence>
<feature type="transmembrane region" description="Helical" evidence="4">
    <location>
        <begin position="350"/>
        <end position="368"/>
    </location>
</feature>
<dbReference type="EMBL" id="FMUH01000005">
    <property type="protein sequence ID" value="SCX55450.1"/>
    <property type="molecule type" value="Genomic_DNA"/>
</dbReference>
<dbReference type="PROSITE" id="PS50885">
    <property type="entry name" value="HAMP"/>
    <property type="match status" value="1"/>
</dbReference>